<gene>
    <name evidence="1" type="ORF">BST12_24715</name>
</gene>
<keyword evidence="2" id="KW-1185">Reference proteome</keyword>
<name>A0A1W9ZDQ5_MYCAN</name>
<evidence type="ECO:0008006" key="3">
    <source>
        <dbReference type="Google" id="ProtNLM"/>
    </source>
</evidence>
<evidence type="ECO:0000313" key="1">
    <source>
        <dbReference type="EMBL" id="ORA12708.1"/>
    </source>
</evidence>
<reference evidence="1 2" key="1">
    <citation type="submission" date="2017-02" db="EMBL/GenBank/DDBJ databases">
        <title>The new phylogeny of genus Mycobacterium.</title>
        <authorList>
            <person name="Tortoli E."/>
            <person name="Trovato A."/>
            <person name="Cirillo D.M."/>
        </authorList>
    </citation>
    <scope>NUCLEOTIDE SEQUENCE [LARGE SCALE GENOMIC DNA]</scope>
    <source>
        <strain evidence="1 2">DSM 45057</strain>
    </source>
</reference>
<proteinExistence type="predicted"/>
<organism evidence="1 2">
    <name type="scientific">Mycobacterium angelicum</name>
    <dbReference type="NCBI Taxonomy" id="470074"/>
    <lineage>
        <taxon>Bacteria</taxon>
        <taxon>Bacillati</taxon>
        <taxon>Actinomycetota</taxon>
        <taxon>Actinomycetes</taxon>
        <taxon>Mycobacteriales</taxon>
        <taxon>Mycobacteriaceae</taxon>
        <taxon>Mycobacterium</taxon>
    </lineage>
</organism>
<protein>
    <recommendedName>
        <fullName evidence="3">Alpha/beta hydrolase</fullName>
    </recommendedName>
</protein>
<dbReference type="SUPFAM" id="SSF53474">
    <property type="entry name" value="alpha/beta-Hydrolases"/>
    <property type="match status" value="1"/>
</dbReference>
<dbReference type="AlphaFoldDB" id="A0A1W9ZDQ5"/>
<comment type="caution">
    <text evidence="1">The sequence shown here is derived from an EMBL/GenBank/DDBJ whole genome shotgun (WGS) entry which is preliminary data.</text>
</comment>
<dbReference type="Gene3D" id="3.40.50.1820">
    <property type="entry name" value="alpha/beta hydrolase"/>
    <property type="match status" value="1"/>
</dbReference>
<evidence type="ECO:0000313" key="2">
    <source>
        <dbReference type="Proteomes" id="UP000192284"/>
    </source>
</evidence>
<dbReference type="EMBL" id="MVHE01000069">
    <property type="protein sequence ID" value="ORA12708.1"/>
    <property type="molecule type" value="Genomic_DNA"/>
</dbReference>
<sequence length="250" mass="27033">MTIWNPKAVVPAFSLGFYGDLFLSEADQGKKAMGAAATTLNDIAAQLSDEDAEFLAEAAEEAAAGLPEIGQPMAFNEVPGILQPVARFFARRIDAGLMLLFVSELNQVKRYLDEDVLASKIQQRVLDKITEETKVVVGHSLGSVVAYETIAVHKLRIPTLVTLGSPLGMKTVTKRLRAKLAVNAVDAGSPGVRSWTNIYDKADPVASAGALKRLWPGVDDWTVENDNEPHSIERYLNKKITGKTIGSATQ</sequence>
<dbReference type="InterPro" id="IPR029058">
    <property type="entry name" value="AB_hydrolase_fold"/>
</dbReference>
<dbReference type="Proteomes" id="UP000192284">
    <property type="component" value="Unassembled WGS sequence"/>
</dbReference>
<accession>A0A1W9ZDQ5</accession>